<proteinExistence type="predicted"/>
<name>A0A9N7VP49_PLEPL</name>
<protein>
    <submittedName>
        <fullName evidence="2">Uncharacterized protein</fullName>
    </submittedName>
</protein>
<evidence type="ECO:0000313" key="2">
    <source>
        <dbReference type="EMBL" id="CAB1451826.1"/>
    </source>
</evidence>
<dbReference type="EMBL" id="CADEAL010004103">
    <property type="protein sequence ID" value="CAB1451826.1"/>
    <property type="molecule type" value="Genomic_DNA"/>
</dbReference>
<reference evidence="2" key="1">
    <citation type="submission" date="2020-03" db="EMBL/GenBank/DDBJ databases">
        <authorList>
            <person name="Weist P."/>
        </authorList>
    </citation>
    <scope>NUCLEOTIDE SEQUENCE</scope>
</reference>
<gene>
    <name evidence="2" type="ORF">PLEPLA_LOCUS39553</name>
</gene>
<accession>A0A9N7VP49</accession>
<organism evidence="2 3">
    <name type="scientific">Pleuronectes platessa</name>
    <name type="common">European plaice</name>
    <dbReference type="NCBI Taxonomy" id="8262"/>
    <lineage>
        <taxon>Eukaryota</taxon>
        <taxon>Metazoa</taxon>
        <taxon>Chordata</taxon>
        <taxon>Craniata</taxon>
        <taxon>Vertebrata</taxon>
        <taxon>Euteleostomi</taxon>
        <taxon>Actinopterygii</taxon>
        <taxon>Neopterygii</taxon>
        <taxon>Teleostei</taxon>
        <taxon>Neoteleostei</taxon>
        <taxon>Acanthomorphata</taxon>
        <taxon>Carangaria</taxon>
        <taxon>Pleuronectiformes</taxon>
        <taxon>Pleuronectoidei</taxon>
        <taxon>Pleuronectidae</taxon>
        <taxon>Pleuronectes</taxon>
    </lineage>
</organism>
<feature type="compositionally biased region" description="Polar residues" evidence="1">
    <location>
        <begin position="100"/>
        <end position="113"/>
    </location>
</feature>
<evidence type="ECO:0000313" key="3">
    <source>
        <dbReference type="Proteomes" id="UP001153269"/>
    </source>
</evidence>
<comment type="caution">
    <text evidence="2">The sequence shown here is derived from an EMBL/GenBank/DDBJ whole genome shotgun (WGS) entry which is preliminary data.</text>
</comment>
<dbReference type="Proteomes" id="UP001153269">
    <property type="component" value="Unassembled WGS sequence"/>
</dbReference>
<dbReference type="AlphaFoldDB" id="A0A9N7VP49"/>
<feature type="region of interest" description="Disordered" evidence="1">
    <location>
        <begin position="85"/>
        <end position="113"/>
    </location>
</feature>
<evidence type="ECO:0000256" key="1">
    <source>
        <dbReference type="SAM" id="MobiDB-lite"/>
    </source>
</evidence>
<keyword evidence="3" id="KW-1185">Reference proteome</keyword>
<sequence length="136" mass="14797">MYGEQMLGDPSREESYYEAFHAHSYWNTPLMLPVHTAVEARGAQTAEDIISPAAVGSRLCLEWFAGPTAAYHLLPLCKAHNTDNKDGAAHSGPSHARPFHSSSSLGPGTSQCTKQMGVSQRAWLLGKLVSYMADYT</sequence>